<dbReference type="EMBL" id="GG666504">
    <property type="protein sequence ID" value="EEN61514.1"/>
    <property type="molecule type" value="Genomic_DNA"/>
</dbReference>
<reference evidence="4" key="1">
    <citation type="journal article" date="2008" name="Nature">
        <title>The amphioxus genome and the evolution of the chordate karyotype.</title>
        <authorList>
            <consortium name="US DOE Joint Genome Institute (JGI-PGF)"/>
            <person name="Putnam N.H."/>
            <person name="Butts T."/>
            <person name="Ferrier D.E.K."/>
            <person name="Furlong R.F."/>
            <person name="Hellsten U."/>
            <person name="Kawashima T."/>
            <person name="Robinson-Rechavi M."/>
            <person name="Shoguchi E."/>
            <person name="Terry A."/>
            <person name="Yu J.-K."/>
            <person name="Benito-Gutierrez E.L."/>
            <person name="Dubchak I."/>
            <person name="Garcia-Fernandez J."/>
            <person name="Gibson-Brown J.J."/>
            <person name="Grigoriev I.V."/>
            <person name="Horton A.C."/>
            <person name="de Jong P.J."/>
            <person name="Jurka J."/>
            <person name="Kapitonov V.V."/>
            <person name="Kohara Y."/>
            <person name="Kuroki Y."/>
            <person name="Lindquist E."/>
            <person name="Lucas S."/>
            <person name="Osoegawa K."/>
            <person name="Pennacchio L.A."/>
            <person name="Salamov A.A."/>
            <person name="Satou Y."/>
            <person name="Sauka-Spengler T."/>
            <person name="Schmutz J."/>
            <person name="Shin-I T."/>
            <person name="Toyoda A."/>
            <person name="Bronner-Fraser M."/>
            <person name="Fujiyama A."/>
            <person name="Holland L.Z."/>
            <person name="Holland P.W.H."/>
            <person name="Satoh N."/>
            <person name="Rokhsar D.S."/>
        </authorList>
    </citation>
    <scope>NUCLEOTIDE SEQUENCE [LARGE SCALE GENOMIC DNA]</scope>
    <source>
        <strain evidence="4">S238N-H82</strain>
        <tissue evidence="4">Testes</tissue>
    </source>
</reference>
<feature type="compositionally biased region" description="Polar residues" evidence="3">
    <location>
        <begin position="7"/>
        <end position="17"/>
    </location>
</feature>
<dbReference type="AlphaFoldDB" id="C3YDP5"/>
<evidence type="ECO:0000256" key="2">
    <source>
        <dbReference type="PROSITE-ProRule" id="PRU00504"/>
    </source>
</evidence>
<dbReference type="InterPro" id="IPR050952">
    <property type="entry name" value="TRIM-NHL_E3_ligases"/>
</dbReference>
<gene>
    <name evidence="4" type="ORF">BRAFLDRAFT_92926</name>
</gene>
<accession>C3YDP5</accession>
<protein>
    <recommendedName>
        <fullName evidence="5">SMP-30/Gluconolactonase/LRE-like region domain-containing protein</fullName>
    </recommendedName>
</protein>
<dbReference type="Gene3D" id="2.120.10.30">
    <property type="entry name" value="TolB, C-terminal domain"/>
    <property type="match status" value="1"/>
</dbReference>
<dbReference type="InParanoid" id="C3YDP5"/>
<dbReference type="CDD" id="cd05819">
    <property type="entry name" value="NHL"/>
    <property type="match status" value="1"/>
</dbReference>
<keyword evidence="1" id="KW-0677">Repeat</keyword>
<evidence type="ECO:0000313" key="4">
    <source>
        <dbReference type="EMBL" id="EEN61514.1"/>
    </source>
</evidence>
<dbReference type="InterPro" id="IPR011042">
    <property type="entry name" value="6-blade_b-propeller_TolB-like"/>
</dbReference>
<feature type="region of interest" description="Disordered" evidence="3">
    <location>
        <begin position="125"/>
        <end position="235"/>
    </location>
</feature>
<evidence type="ECO:0000256" key="1">
    <source>
        <dbReference type="ARBA" id="ARBA00022737"/>
    </source>
</evidence>
<feature type="compositionally biased region" description="Polar residues" evidence="3">
    <location>
        <begin position="169"/>
        <end position="192"/>
    </location>
</feature>
<dbReference type="SUPFAM" id="SSF101898">
    <property type="entry name" value="NHL repeat"/>
    <property type="match status" value="1"/>
</dbReference>
<feature type="compositionally biased region" description="Polar residues" evidence="3">
    <location>
        <begin position="126"/>
        <end position="146"/>
    </location>
</feature>
<evidence type="ECO:0008006" key="5">
    <source>
        <dbReference type="Google" id="ProtNLM"/>
    </source>
</evidence>
<organism>
    <name type="scientific">Branchiostoma floridae</name>
    <name type="common">Florida lancelet</name>
    <name type="synonym">Amphioxus</name>
    <dbReference type="NCBI Taxonomy" id="7739"/>
    <lineage>
        <taxon>Eukaryota</taxon>
        <taxon>Metazoa</taxon>
        <taxon>Chordata</taxon>
        <taxon>Cephalochordata</taxon>
        <taxon>Leptocardii</taxon>
        <taxon>Amphioxiformes</taxon>
        <taxon>Branchiostomatidae</taxon>
        <taxon>Branchiostoma</taxon>
    </lineage>
</organism>
<dbReference type="InterPro" id="IPR001258">
    <property type="entry name" value="NHL_repeat"/>
</dbReference>
<name>C3YDP5_BRAFL</name>
<dbReference type="eggNOG" id="KOG2177">
    <property type="taxonomic scope" value="Eukaryota"/>
</dbReference>
<proteinExistence type="predicted"/>
<feature type="compositionally biased region" description="Polar residues" evidence="3">
    <location>
        <begin position="214"/>
        <end position="235"/>
    </location>
</feature>
<sequence length="677" mass="74100">MAEDLTSKTVAESSTNGLLRDETRATVPLTRRRKTARQVDSNGYKGDDEDDDIDYHMSVRREAEASNRPPTGANFEAFVAACMSNDDLVFIQSLPARMRRKQKPIQALETASRIRTDICTTFGACGSSQNSASTPDSVGDVQNTGATHHPSDALPPNSINSRNARDPSPTYNQDTVKPNTCDSNPMYPQSTPMHGPNVHPGQAFDAGEDEHYNPTISPNARNVNGDTPNIPSQNATQMYPQHTEMQQLNAHTEPADNFSIHEYATANHEDDEAASRPAVGTGDGDHTCQPYAVRYREEDDAVDIIPYAVAYMGQVDTDTTDQTDTNMPASSCNDTDISVFDNNLHGGRQVPAQSALYPNPMYGQNALYPNPMYPQNALNPNPMYVPNALNPNPVPNALPEETSCVTDDHVNLKPITFGGDGNLSRPTGVIVSADGEIFVAEWDNRRVQVFNMNGVSLRLFKTAVPGEEGRVMHPADLDIDKEGRIWVVGKYNIVGDAVQVVQYNKYGLPVAMFDVTSQRREWFPKIAVNARDSRIIVAAFGEILVFKPNGSFDGSLDKEDGVRLKYVTTDKDGNILATDSFSSRVHVYDHNGRCLFSFGTASPPKGICTDPLGHIFVTDDSANGRVDMFTSRGEFVRTVVNVKNPRAIAMGPGGQLVVTNLHSMVTIFPRQIVSPDE</sequence>
<dbReference type="PROSITE" id="PS51125">
    <property type="entry name" value="NHL"/>
    <property type="match status" value="1"/>
</dbReference>
<feature type="region of interest" description="Disordered" evidence="3">
    <location>
        <begin position="1"/>
        <end position="53"/>
    </location>
</feature>
<dbReference type="PANTHER" id="PTHR24104">
    <property type="entry name" value="E3 UBIQUITIN-PROTEIN LIGASE NHLRC1-RELATED"/>
    <property type="match status" value="1"/>
</dbReference>
<feature type="repeat" description="NHL" evidence="2">
    <location>
        <begin position="418"/>
        <end position="453"/>
    </location>
</feature>
<evidence type="ECO:0000256" key="3">
    <source>
        <dbReference type="SAM" id="MobiDB-lite"/>
    </source>
</evidence>
<dbReference type="PANTHER" id="PTHR24104:SF50">
    <property type="entry name" value="SMP-30_GLUCONOLACTONASE_LRE-LIKE REGION DOMAIN-CONTAINING PROTEIN"/>
    <property type="match status" value="1"/>
</dbReference>
<dbReference type="Pfam" id="PF01436">
    <property type="entry name" value="NHL"/>
    <property type="match status" value="1"/>
</dbReference>